<keyword evidence="1" id="KW-0732">Signal</keyword>
<sequence>MFSESTMRSLTILLVCVLTFSVFTVTVALPPRIIHHNTGHAYGCPDDYSRCQQHCSATFGWTGWCGGVTRGECKCRE</sequence>
<protein>
    <submittedName>
        <fullName evidence="2">Defensin</fullName>
    </submittedName>
</protein>
<organism evidence="2">
    <name type="scientific">Argas monolakensis</name>
    <name type="common">Mono lake bird tick</name>
    <dbReference type="NCBI Taxonomy" id="34602"/>
    <lineage>
        <taxon>Eukaryota</taxon>
        <taxon>Metazoa</taxon>
        <taxon>Ecdysozoa</taxon>
        <taxon>Arthropoda</taxon>
        <taxon>Chelicerata</taxon>
        <taxon>Arachnida</taxon>
        <taxon>Acari</taxon>
        <taxon>Parasitiformes</taxon>
        <taxon>Ixodida</taxon>
        <taxon>Ixodoidea</taxon>
        <taxon>Argasidae</taxon>
        <taxon>Argasinae</taxon>
        <taxon>Argas</taxon>
    </lineage>
</organism>
<accession>Q09JS7</accession>
<feature type="chain" id="PRO_5004167579" evidence="1">
    <location>
        <begin position="29"/>
        <end position="77"/>
    </location>
</feature>
<evidence type="ECO:0000256" key="1">
    <source>
        <dbReference type="SAM" id="SignalP"/>
    </source>
</evidence>
<proteinExistence type="evidence at transcript level"/>
<dbReference type="EMBL" id="DQ886769">
    <property type="protein sequence ID" value="ABI52686.1"/>
    <property type="molecule type" value="mRNA"/>
</dbReference>
<dbReference type="AlphaFoldDB" id="Q09JS7"/>
<reference evidence="2" key="1">
    <citation type="journal article" date="2008" name="Insect Biochem. Mol. Biol.">
        <title>Comparative sialomics between hard and soft ticks: implications for the evolution of blood-feeding behavior.</title>
        <authorList>
            <person name="Mans B.J."/>
            <person name="Andersen J.F."/>
            <person name="Francischetti I.M."/>
            <person name="Valenzuela J.G."/>
            <person name="Schwan T.G."/>
            <person name="Pham V.M."/>
            <person name="Garfield M.K."/>
            <person name="Hammer C.H."/>
            <person name="Ribeiro J.M."/>
        </authorList>
    </citation>
    <scope>NUCLEOTIDE SEQUENCE</scope>
    <source>
        <strain evidence="2">AM-135</strain>
        <tissue evidence="2">Adult salivary gland</tissue>
    </source>
</reference>
<evidence type="ECO:0000313" key="2">
    <source>
        <dbReference type="EMBL" id="ABI52686.1"/>
    </source>
</evidence>
<name>Q09JS7_ARGMO</name>
<feature type="signal peptide" evidence="1">
    <location>
        <begin position="1"/>
        <end position="28"/>
    </location>
</feature>